<accession>A0AAV7HSJ8</accession>
<dbReference type="Proteomes" id="UP000826195">
    <property type="component" value="Unassembled WGS sequence"/>
</dbReference>
<feature type="compositionally biased region" description="Low complexity" evidence="1">
    <location>
        <begin position="59"/>
        <end position="80"/>
    </location>
</feature>
<reference evidence="2 3" key="1">
    <citation type="journal article" date="2021" name="J. Hered.">
        <title>A chromosome-level genome assembly of the parasitoid wasp, Cotesia glomerata (Hymenoptera: Braconidae).</title>
        <authorList>
            <person name="Pinto B.J."/>
            <person name="Weis J.J."/>
            <person name="Gamble T."/>
            <person name="Ode P.J."/>
            <person name="Paul R."/>
            <person name="Zaspel J.M."/>
        </authorList>
    </citation>
    <scope>NUCLEOTIDE SEQUENCE [LARGE SCALE GENOMIC DNA]</scope>
    <source>
        <strain evidence="2">CgM1</strain>
    </source>
</reference>
<proteinExistence type="predicted"/>
<organism evidence="2 3">
    <name type="scientific">Cotesia glomerata</name>
    <name type="common">Lepidopteran parasitic wasp</name>
    <name type="synonym">Apanteles glomeratus</name>
    <dbReference type="NCBI Taxonomy" id="32391"/>
    <lineage>
        <taxon>Eukaryota</taxon>
        <taxon>Metazoa</taxon>
        <taxon>Ecdysozoa</taxon>
        <taxon>Arthropoda</taxon>
        <taxon>Hexapoda</taxon>
        <taxon>Insecta</taxon>
        <taxon>Pterygota</taxon>
        <taxon>Neoptera</taxon>
        <taxon>Endopterygota</taxon>
        <taxon>Hymenoptera</taxon>
        <taxon>Apocrita</taxon>
        <taxon>Ichneumonoidea</taxon>
        <taxon>Braconidae</taxon>
        <taxon>Microgastrinae</taxon>
        <taxon>Cotesia</taxon>
    </lineage>
</organism>
<comment type="caution">
    <text evidence="2">The sequence shown here is derived from an EMBL/GenBank/DDBJ whole genome shotgun (WGS) entry which is preliminary data.</text>
</comment>
<evidence type="ECO:0000313" key="3">
    <source>
        <dbReference type="Proteomes" id="UP000826195"/>
    </source>
</evidence>
<name>A0AAV7HSJ8_COTGL</name>
<feature type="compositionally biased region" description="Polar residues" evidence="1">
    <location>
        <begin position="88"/>
        <end position="100"/>
    </location>
</feature>
<dbReference type="EMBL" id="JAHXZJ010002982">
    <property type="protein sequence ID" value="KAH0535050.1"/>
    <property type="molecule type" value="Genomic_DNA"/>
</dbReference>
<evidence type="ECO:0000313" key="2">
    <source>
        <dbReference type="EMBL" id="KAH0535050.1"/>
    </source>
</evidence>
<feature type="region of interest" description="Disordered" evidence="1">
    <location>
        <begin position="54"/>
        <end position="100"/>
    </location>
</feature>
<gene>
    <name evidence="2" type="ORF">KQX54_012586</name>
</gene>
<keyword evidence="3" id="KW-1185">Reference proteome</keyword>
<dbReference type="AlphaFoldDB" id="A0AAV7HSJ8"/>
<protein>
    <submittedName>
        <fullName evidence="2">Uncharacterized protein</fullName>
    </submittedName>
</protein>
<evidence type="ECO:0000256" key="1">
    <source>
        <dbReference type="SAM" id="MobiDB-lite"/>
    </source>
</evidence>
<sequence>MNHFPGHYQFNHPNQASFYGINPVTSNSPLLNNIFNNASYDNFHTGLHSNAPQTIPAVDLSSDSSAASSSSSGKSLQLADTRPLGPPTENTAPTKNLTDSDIFGITSSPKIGTQQISPSACHNFVFTSTNRNDLVRLVLDREYDKLPQIPSIESSRFMRIRNEILEILLRELPGTYYTPHVKKTQHSKAPLPVDLNTQQQLDFISKKLEPWSDVIINWESTFDVRQQTLKTLNDVQVYFDTFPCLKQPQGYQLLESDFNKLYPDKAKNLSDKWPTFRMCIIELLRTSREPKTDAVKNIVSKFSMLEGGKLLWVLFSMIKRSTSLIKTDLPGDPAEVQRGFLFHIKTLDDKEESIEKVKEFMRNKKLQFQPRPVIVGPIEKLESIEVLINNTYYEAKNILEAIKKSFFFALRLKYPPEARSTWLLIQKVIFDINTKDDENLSMSLTMLIGDIK</sequence>